<dbReference type="EMBL" id="JACNEP010000010">
    <property type="protein sequence ID" value="MBC3766741.1"/>
    <property type="molecule type" value="Genomic_DNA"/>
</dbReference>
<evidence type="ECO:0000256" key="3">
    <source>
        <dbReference type="ARBA" id="ARBA00022475"/>
    </source>
</evidence>
<evidence type="ECO:0000256" key="10">
    <source>
        <dbReference type="PIRSR" id="PIRSR600760-2"/>
    </source>
</evidence>
<keyword evidence="7 9" id="KW-0460">Magnesium</keyword>
<dbReference type="CDD" id="cd01638">
    <property type="entry name" value="CysQ"/>
    <property type="match status" value="1"/>
</dbReference>
<keyword evidence="4 9" id="KW-0997">Cell inner membrane</keyword>
<evidence type="ECO:0000313" key="12">
    <source>
        <dbReference type="Proteomes" id="UP000601768"/>
    </source>
</evidence>
<dbReference type="AlphaFoldDB" id="A0A8J6IU56"/>
<evidence type="ECO:0000256" key="2">
    <source>
        <dbReference type="ARBA" id="ARBA00005289"/>
    </source>
</evidence>
<feature type="binding site" evidence="9">
    <location>
        <position position="89"/>
    </location>
    <ligand>
        <name>Mg(2+)</name>
        <dbReference type="ChEBI" id="CHEBI:18420"/>
        <label>2</label>
    </ligand>
</feature>
<reference evidence="11" key="1">
    <citation type="journal article" date="2018" name="Int. J. Syst. Evol. Microbiol.">
        <title>Neptunicella marina gen. nov., sp. nov., isolated from surface seawater.</title>
        <authorList>
            <person name="Liu X."/>
            <person name="Lai Q."/>
            <person name="Du Y."/>
            <person name="Zhang X."/>
            <person name="Liu Z."/>
            <person name="Sun F."/>
            <person name="Shao Z."/>
        </authorList>
    </citation>
    <scope>NUCLEOTIDE SEQUENCE</scope>
    <source>
        <strain evidence="11">S27-2</strain>
    </source>
</reference>
<dbReference type="GO" id="GO:0008441">
    <property type="term" value="F:3'(2'),5'-bisphosphate nucleotidase activity"/>
    <property type="evidence" value="ECO:0007669"/>
    <property type="project" value="UniProtKB-UniRule"/>
</dbReference>
<dbReference type="SUPFAM" id="SSF56655">
    <property type="entry name" value="Carbohydrate phosphatase"/>
    <property type="match status" value="1"/>
</dbReference>
<dbReference type="PANTHER" id="PTHR43028">
    <property type="entry name" value="3'(2'),5'-BISPHOSPHATE NUCLEOTIDASE 1"/>
    <property type="match status" value="1"/>
</dbReference>
<accession>A0A8J6IU56</accession>
<feature type="binding site" evidence="9">
    <location>
        <position position="88"/>
    </location>
    <ligand>
        <name>Mg(2+)</name>
        <dbReference type="ChEBI" id="CHEBI:18420"/>
        <label>1</label>
    </ligand>
</feature>
<feature type="binding site" evidence="10">
    <location>
        <position position="88"/>
    </location>
    <ligand>
        <name>Mg(2+)</name>
        <dbReference type="ChEBI" id="CHEBI:18420"/>
        <label>1</label>
        <note>catalytic</note>
    </ligand>
</feature>
<comment type="function">
    <text evidence="9">Converts adenosine-3',5'-bisphosphate (PAP) to AMP.</text>
</comment>
<dbReference type="Gene3D" id="3.30.540.10">
    <property type="entry name" value="Fructose-1,6-Bisphosphatase, subunit A, domain 1"/>
    <property type="match status" value="1"/>
</dbReference>
<dbReference type="GO" id="GO:0005886">
    <property type="term" value="C:plasma membrane"/>
    <property type="evidence" value="ECO:0007669"/>
    <property type="project" value="UniProtKB-SubCell"/>
</dbReference>
<dbReference type="InterPro" id="IPR050725">
    <property type="entry name" value="CysQ/Inositol_MonoPase"/>
</dbReference>
<dbReference type="Proteomes" id="UP000601768">
    <property type="component" value="Unassembled WGS sequence"/>
</dbReference>
<proteinExistence type="inferred from homology"/>
<dbReference type="InterPro" id="IPR020583">
    <property type="entry name" value="Inositol_monoP_metal-BS"/>
</dbReference>
<evidence type="ECO:0000313" key="11">
    <source>
        <dbReference type="EMBL" id="MBC3766741.1"/>
    </source>
</evidence>
<comment type="subcellular location">
    <subcellularLocation>
        <location evidence="9">Cell inner membrane</location>
        <topology evidence="9">Peripheral membrane protein</topology>
        <orientation evidence="9">Cytoplasmic side</orientation>
    </subcellularLocation>
</comment>
<evidence type="ECO:0000256" key="6">
    <source>
        <dbReference type="ARBA" id="ARBA00022801"/>
    </source>
</evidence>
<comment type="caution">
    <text evidence="11">The sequence shown here is derived from an EMBL/GenBank/DDBJ whole genome shotgun (WGS) entry which is preliminary data.</text>
</comment>
<feature type="binding site" evidence="10">
    <location>
        <position position="66"/>
    </location>
    <ligand>
        <name>Mg(2+)</name>
        <dbReference type="ChEBI" id="CHEBI:18420"/>
        <label>1</label>
        <note>catalytic</note>
    </ligand>
</feature>
<evidence type="ECO:0000256" key="4">
    <source>
        <dbReference type="ARBA" id="ARBA00022519"/>
    </source>
</evidence>
<feature type="binding site" evidence="9">
    <location>
        <position position="213"/>
    </location>
    <ligand>
        <name>Mg(2+)</name>
        <dbReference type="ChEBI" id="CHEBI:18420"/>
        <label>2</label>
    </ligand>
</feature>
<dbReference type="InterPro" id="IPR006240">
    <property type="entry name" value="CysQ"/>
</dbReference>
<evidence type="ECO:0000256" key="8">
    <source>
        <dbReference type="ARBA" id="ARBA00023136"/>
    </source>
</evidence>
<dbReference type="EC" id="3.1.3.7" evidence="9"/>
<dbReference type="HAMAP" id="MF_02095">
    <property type="entry name" value="CysQ"/>
    <property type="match status" value="1"/>
</dbReference>
<feature type="binding site" evidence="9">
    <location>
        <position position="66"/>
    </location>
    <ligand>
        <name>Mg(2+)</name>
        <dbReference type="ChEBI" id="CHEBI:18420"/>
        <label>1</label>
    </ligand>
</feature>
<evidence type="ECO:0000256" key="9">
    <source>
        <dbReference type="HAMAP-Rule" id="MF_02095"/>
    </source>
</evidence>
<feature type="binding site" evidence="10">
    <location>
        <position position="86"/>
    </location>
    <ligand>
        <name>Mg(2+)</name>
        <dbReference type="ChEBI" id="CHEBI:18420"/>
        <label>1</label>
        <note>catalytic</note>
    </ligand>
</feature>
<keyword evidence="3 9" id="KW-1003">Cell membrane</keyword>
<evidence type="ECO:0000256" key="5">
    <source>
        <dbReference type="ARBA" id="ARBA00022723"/>
    </source>
</evidence>
<keyword evidence="12" id="KW-1185">Reference proteome</keyword>
<dbReference type="PRINTS" id="PR00377">
    <property type="entry name" value="IMPHPHTASES"/>
</dbReference>
<dbReference type="GO" id="GO:0000103">
    <property type="term" value="P:sulfate assimilation"/>
    <property type="evidence" value="ECO:0007669"/>
    <property type="project" value="TreeGrafter"/>
</dbReference>
<evidence type="ECO:0000256" key="7">
    <source>
        <dbReference type="ARBA" id="ARBA00022842"/>
    </source>
</evidence>
<feature type="binding site" evidence="9">
    <location>
        <begin position="88"/>
        <end position="91"/>
    </location>
    <ligand>
        <name>substrate</name>
    </ligand>
</feature>
<dbReference type="FunFam" id="3.30.540.10:FF:000007">
    <property type="entry name" value="3'(2'),5'-bisphosphate nucleotidase CysQ"/>
    <property type="match status" value="1"/>
</dbReference>
<dbReference type="Gene3D" id="3.40.190.80">
    <property type="match status" value="1"/>
</dbReference>
<comment type="cofactor">
    <cofactor evidence="9 10">
        <name>Mg(2+)</name>
        <dbReference type="ChEBI" id="CHEBI:18420"/>
    </cofactor>
</comment>
<dbReference type="GO" id="GO:0046854">
    <property type="term" value="P:phosphatidylinositol phosphate biosynthetic process"/>
    <property type="evidence" value="ECO:0007669"/>
    <property type="project" value="InterPro"/>
</dbReference>
<dbReference type="Pfam" id="PF00459">
    <property type="entry name" value="Inositol_P"/>
    <property type="match status" value="1"/>
</dbReference>
<feature type="binding site" evidence="9">
    <location>
        <position position="213"/>
    </location>
    <ligand>
        <name>substrate</name>
    </ligand>
</feature>
<dbReference type="GO" id="GO:0050427">
    <property type="term" value="P:3'-phosphoadenosine 5'-phosphosulfate metabolic process"/>
    <property type="evidence" value="ECO:0007669"/>
    <property type="project" value="TreeGrafter"/>
</dbReference>
<dbReference type="RefSeq" id="WP_186507268.1">
    <property type="nucleotide sequence ID" value="NZ_JACNEP010000010.1"/>
</dbReference>
<dbReference type="InterPro" id="IPR000760">
    <property type="entry name" value="Inositol_monophosphatase-like"/>
</dbReference>
<dbReference type="FunFam" id="3.40.190.80:FF:000005">
    <property type="entry name" value="3'(2'),5'-bisphosphate nucleotidase CysQ"/>
    <property type="match status" value="1"/>
</dbReference>
<comment type="catalytic activity">
    <reaction evidence="1 9">
        <text>adenosine 3',5'-bisphosphate + H2O = AMP + phosphate</text>
        <dbReference type="Rhea" id="RHEA:10040"/>
        <dbReference type="ChEBI" id="CHEBI:15377"/>
        <dbReference type="ChEBI" id="CHEBI:43474"/>
        <dbReference type="ChEBI" id="CHEBI:58343"/>
        <dbReference type="ChEBI" id="CHEBI:456215"/>
        <dbReference type="EC" id="3.1.3.7"/>
    </reaction>
</comment>
<keyword evidence="6 9" id="KW-0378">Hydrolase</keyword>
<gene>
    <name evidence="9 11" type="primary">cysQ</name>
    <name evidence="11" type="ORF">H8B19_12700</name>
</gene>
<keyword evidence="8 9" id="KW-0472">Membrane</keyword>
<dbReference type="GO" id="GO:0000287">
    <property type="term" value="F:magnesium ion binding"/>
    <property type="evidence" value="ECO:0007669"/>
    <property type="project" value="UniProtKB-UniRule"/>
</dbReference>
<feature type="binding site" evidence="10">
    <location>
        <position position="89"/>
    </location>
    <ligand>
        <name>Mg(2+)</name>
        <dbReference type="ChEBI" id="CHEBI:18420"/>
        <label>1</label>
        <note>catalytic</note>
    </ligand>
</feature>
<protein>
    <recommendedName>
        <fullName evidence="9">3'(2'),5'-bisphosphate nucleotidase CysQ</fullName>
        <ecNumber evidence="9">3.1.3.7</ecNumber>
    </recommendedName>
    <alternativeName>
        <fullName evidence="9">3'(2'),5-bisphosphonucleoside 3'(2')-phosphohydrolase</fullName>
    </alternativeName>
    <alternativeName>
        <fullName evidence="9">3'-phosphoadenosine 5'-phosphate phosphatase</fullName>
        <shortName evidence="9">PAP phosphatase</shortName>
    </alternativeName>
</protein>
<comment type="similarity">
    <text evidence="2 9">Belongs to the inositol monophosphatase superfamily. CysQ family.</text>
</comment>
<dbReference type="NCBIfam" id="TIGR01331">
    <property type="entry name" value="bisphos_cysQ"/>
    <property type="match status" value="1"/>
</dbReference>
<feature type="binding site" evidence="9">
    <location>
        <position position="66"/>
    </location>
    <ligand>
        <name>substrate</name>
    </ligand>
</feature>
<organism evidence="11 12">
    <name type="scientific">Neptunicella marina</name>
    <dbReference type="NCBI Taxonomy" id="2125989"/>
    <lineage>
        <taxon>Bacteria</taxon>
        <taxon>Pseudomonadati</taxon>
        <taxon>Pseudomonadota</taxon>
        <taxon>Gammaproteobacteria</taxon>
        <taxon>Alteromonadales</taxon>
        <taxon>Alteromonadaceae</taxon>
        <taxon>Neptunicella</taxon>
    </lineage>
</organism>
<feature type="binding site" evidence="9">
    <location>
        <position position="86"/>
    </location>
    <ligand>
        <name>Mg(2+)</name>
        <dbReference type="ChEBI" id="CHEBI:18420"/>
        <label>2</label>
    </ligand>
</feature>
<dbReference type="PROSITE" id="PS00630">
    <property type="entry name" value="IMP_2"/>
    <property type="match status" value="1"/>
</dbReference>
<keyword evidence="5 9" id="KW-0479">Metal-binding</keyword>
<evidence type="ECO:0000256" key="1">
    <source>
        <dbReference type="ARBA" id="ARBA00001625"/>
    </source>
</evidence>
<dbReference type="InterPro" id="IPR020550">
    <property type="entry name" value="Inositol_monophosphatase_CS"/>
</dbReference>
<dbReference type="PROSITE" id="PS00629">
    <property type="entry name" value="IMP_1"/>
    <property type="match status" value="1"/>
</dbReference>
<sequence>MAAFNNHDAIIEIAHQAGAAIMEIYQRDFDVETKADSSPLTEADLAAHNIIVTGLARISDLPVLSEESASIDWQTRQQWQEYWLVDPLDGTKEFIKKNGEFTVNIALIRNQKPVFGVVYAPALDTTYVGDVQTGAIKISETEKQNITVKAHQSGDIWQVVGSRSHQSQEIQQYLAKLEGETEFVAMGSSLKLCLVAEGKAHIYPRLGPTSEWDTAAAQAVVEAAGGSVNQYPDNTPLLYNTKETLLNPYFVVSSN</sequence>
<feature type="binding site" evidence="10">
    <location>
        <position position="213"/>
    </location>
    <ligand>
        <name>Mg(2+)</name>
        <dbReference type="ChEBI" id="CHEBI:18420"/>
        <label>1</label>
        <note>catalytic</note>
    </ligand>
</feature>
<feature type="binding site" evidence="9">
    <location>
        <position position="86"/>
    </location>
    <ligand>
        <name>Mg(2+)</name>
        <dbReference type="ChEBI" id="CHEBI:18420"/>
        <label>1</label>
    </ligand>
</feature>
<dbReference type="PANTHER" id="PTHR43028:SF5">
    <property type="entry name" value="3'(2'),5'-BISPHOSPHATE NUCLEOTIDASE 1"/>
    <property type="match status" value="1"/>
</dbReference>
<name>A0A8J6IU56_9ALTE</name>
<reference evidence="11" key="2">
    <citation type="submission" date="2020-08" db="EMBL/GenBank/DDBJ databases">
        <authorList>
            <person name="Lai Q."/>
        </authorList>
    </citation>
    <scope>NUCLEOTIDE SEQUENCE</scope>
    <source>
        <strain evidence="11">S27-2</strain>
    </source>
</reference>